<dbReference type="Proteomes" id="UP000293638">
    <property type="component" value="Unassembled WGS sequence"/>
</dbReference>
<feature type="region of interest" description="Disordered" evidence="1">
    <location>
        <begin position="1"/>
        <end position="21"/>
    </location>
</feature>
<protein>
    <submittedName>
        <fullName evidence="2">Uncharacterized protein</fullName>
    </submittedName>
</protein>
<dbReference type="RefSeq" id="WP_130493220.1">
    <property type="nucleotide sequence ID" value="NZ_SGXD01000003.1"/>
</dbReference>
<reference evidence="2 3" key="1">
    <citation type="submission" date="2019-02" db="EMBL/GenBank/DDBJ databases">
        <title>Genomic Encyclopedia of Type Strains, Phase IV (KMG-IV): sequencing the most valuable type-strain genomes for metagenomic binning, comparative biology and taxonomic classification.</title>
        <authorList>
            <person name="Goeker M."/>
        </authorList>
    </citation>
    <scope>NUCLEOTIDE SEQUENCE [LARGE SCALE GENOMIC DNA]</scope>
    <source>
        <strain evidence="2 3">DSM 45622</strain>
    </source>
</reference>
<organism evidence="2 3">
    <name type="scientific">Motilibacter rhizosphaerae</name>
    <dbReference type="NCBI Taxonomy" id="598652"/>
    <lineage>
        <taxon>Bacteria</taxon>
        <taxon>Bacillati</taxon>
        <taxon>Actinomycetota</taxon>
        <taxon>Actinomycetes</taxon>
        <taxon>Motilibacterales</taxon>
        <taxon>Motilibacteraceae</taxon>
        <taxon>Motilibacter</taxon>
    </lineage>
</organism>
<proteinExistence type="predicted"/>
<evidence type="ECO:0000313" key="2">
    <source>
        <dbReference type="EMBL" id="RZS87032.1"/>
    </source>
</evidence>
<name>A0A4Q7NPL8_9ACTN</name>
<evidence type="ECO:0000256" key="1">
    <source>
        <dbReference type="SAM" id="MobiDB-lite"/>
    </source>
</evidence>
<evidence type="ECO:0000313" key="3">
    <source>
        <dbReference type="Proteomes" id="UP000293638"/>
    </source>
</evidence>
<keyword evidence="3" id="KW-1185">Reference proteome</keyword>
<dbReference type="EMBL" id="SGXD01000003">
    <property type="protein sequence ID" value="RZS87032.1"/>
    <property type="molecule type" value="Genomic_DNA"/>
</dbReference>
<gene>
    <name evidence="2" type="ORF">EV189_2454</name>
</gene>
<sequence length="185" mass="20646">MRLVHWGPKRARGTTRPLDDHRARGFPAHRALLARTLVAPLAPGRKPDVIYVALHADAVTERAWTARETRAQAERAVADLLAHVDAVTGLPWALEADLLVSAAEEMAIYSLFEGGVSSRQAQLAWRRWKDEQPYGPVTGPRDAVTEAKRAAVRERVLRAEWAQAWAVWAARARVRGDDPLERALR</sequence>
<dbReference type="AlphaFoldDB" id="A0A4Q7NPL8"/>
<comment type="caution">
    <text evidence="2">The sequence shown here is derived from an EMBL/GenBank/DDBJ whole genome shotgun (WGS) entry which is preliminary data.</text>
</comment>
<dbReference type="OrthoDB" id="10015370at2"/>
<accession>A0A4Q7NPL8</accession>